<feature type="region of interest" description="Disordered" evidence="1">
    <location>
        <begin position="311"/>
        <end position="339"/>
    </location>
</feature>
<keyword evidence="2" id="KW-1133">Transmembrane helix</keyword>
<dbReference type="EMBL" id="QPFP01000057">
    <property type="protein sequence ID" value="TEB25421.1"/>
    <property type="molecule type" value="Genomic_DNA"/>
</dbReference>
<name>A0A4Y7SUM0_COPMI</name>
<keyword evidence="4" id="KW-1185">Reference proteome</keyword>
<sequence length="491" mass="51237">MNTALVRSLAFATTQSSSSMSMSTSLTTPYSAFSSSSTPSLLSPLPSSASWSPPPSPIPPSPPSFPLPSPLLLPAIESPAPPSSLPSSLSDTLTATITLVAASSASTYESAPPTYAPDPPDTTTRQWRPSPVYTFLATLLLLLAVSAAIVTRSFILRRRNRRLIEEAIRNGTWNPGMMDGGVGGNGPMGHAGPRVDLSKKPRMWETYLGGDGSGLSGYGYEKGVYGGERGYLTDEKGGAVGGEMKEWDGIKPVSASYVAIPKAKTVKPVVGPLGIPPGMNDGHTGANHSREQRPGLLSSAGTFVADLFRPPRPGSVPQAMTAGAAQQEDEEVEAALTPEGERTVRVAVLIAMPSSGHRQSGSSSEASTSSLRSASPAATSGAAAAATIVTTHPLLAAPIVPTARQSQEGDGEETPLPVLEIGVAEVVVVDHEMELRPRMSGDTEEEFRKGGDEGIERRSSGSISPFDLSSLETETTEGHSGTGRIFYSEKR</sequence>
<reference evidence="3 4" key="1">
    <citation type="journal article" date="2019" name="Nat. Ecol. Evol.">
        <title>Megaphylogeny resolves global patterns of mushroom evolution.</title>
        <authorList>
            <person name="Varga T."/>
            <person name="Krizsan K."/>
            <person name="Foldi C."/>
            <person name="Dima B."/>
            <person name="Sanchez-Garcia M."/>
            <person name="Sanchez-Ramirez S."/>
            <person name="Szollosi G.J."/>
            <person name="Szarkandi J.G."/>
            <person name="Papp V."/>
            <person name="Albert L."/>
            <person name="Andreopoulos W."/>
            <person name="Angelini C."/>
            <person name="Antonin V."/>
            <person name="Barry K.W."/>
            <person name="Bougher N.L."/>
            <person name="Buchanan P."/>
            <person name="Buyck B."/>
            <person name="Bense V."/>
            <person name="Catcheside P."/>
            <person name="Chovatia M."/>
            <person name="Cooper J."/>
            <person name="Damon W."/>
            <person name="Desjardin D."/>
            <person name="Finy P."/>
            <person name="Geml J."/>
            <person name="Haridas S."/>
            <person name="Hughes K."/>
            <person name="Justo A."/>
            <person name="Karasinski D."/>
            <person name="Kautmanova I."/>
            <person name="Kiss B."/>
            <person name="Kocsube S."/>
            <person name="Kotiranta H."/>
            <person name="LaButti K.M."/>
            <person name="Lechner B.E."/>
            <person name="Liimatainen K."/>
            <person name="Lipzen A."/>
            <person name="Lukacs Z."/>
            <person name="Mihaltcheva S."/>
            <person name="Morgado L.N."/>
            <person name="Niskanen T."/>
            <person name="Noordeloos M.E."/>
            <person name="Ohm R.A."/>
            <person name="Ortiz-Santana B."/>
            <person name="Ovrebo C."/>
            <person name="Racz N."/>
            <person name="Riley R."/>
            <person name="Savchenko A."/>
            <person name="Shiryaev A."/>
            <person name="Soop K."/>
            <person name="Spirin V."/>
            <person name="Szebenyi C."/>
            <person name="Tomsovsky M."/>
            <person name="Tulloss R.E."/>
            <person name="Uehling J."/>
            <person name="Grigoriev I.V."/>
            <person name="Vagvolgyi C."/>
            <person name="Papp T."/>
            <person name="Martin F.M."/>
            <person name="Miettinen O."/>
            <person name="Hibbett D.S."/>
            <person name="Nagy L.G."/>
        </authorList>
    </citation>
    <scope>NUCLEOTIDE SEQUENCE [LARGE SCALE GENOMIC DNA]</scope>
    <source>
        <strain evidence="3 4">FP101781</strain>
    </source>
</reference>
<feature type="region of interest" description="Disordered" evidence="1">
    <location>
        <begin position="353"/>
        <end position="374"/>
    </location>
</feature>
<evidence type="ECO:0000256" key="2">
    <source>
        <dbReference type="SAM" id="Phobius"/>
    </source>
</evidence>
<feature type="region of interest" description="Disordered" evidence="1">
    <location>
        <begin position="12"/>
        <end position="63"/>
    </location>
</feature>
<gene>
    <name evidence="3" type="ORF">FA13DRAFT_1714033</name>
</gene>
<feature type="compositionally biased region" description="Pro residues" evidence="1">
    <location>
        <begin position="52"/>
        <end position="63"/>
    </location>
</feature>
<proteinExistence type="predicted"/>
<feature type="transmembrane region" description="Helical" evidence="2">
    <location>
        <begin position="132"/>
        <end position="155"/>
    </location>
</feature>
<dbReference type="Proteomes" id="UP000298030">
    <property type="component" value="Unassembled WGS sequence"/>
</dbReference>
<protein>
    <submittedName>
        <fullName evidence="3">Uncharacterized protein</fullName>
    </submittedName>
</protein>
<feature type="compositionally biased region" description="Low complexity" evidence="1">
    <location>
        <begin position="13"/>
        <end position="51"/>
    </location>
</feature>
<dbReference type="AlphaFoldDB" id="A0A4Y7SUM0"/>
<feature type="compositionally biased region" description="Low complexity" evidence="1">
    <location>
        <begin position="354"/>
        <end position="374"/>
    </location>
</feature>
<organism evidence="3 4">
    <name type="scientific">Coprinellus micaceus</name>
    <name type="common">Glistening ink-cap mushroom</name>
    <name type="synonym">Coprinus micaceus</name>
    <dbReference type="NCBI Taxonomy" id="71717"/>
    <lineage>
        <taxon>Eukaryota</taxon>
        <taxon>Fungi</taxon>
        <taxon>Dikarya</taxon>
        <taxon>Basidiomycota</taxon>
        <taxon>Agaricomycotina</taxon>
        <taxon>Agaricomycetes</taxon>
        <taxon>Agaricomycetidae</taxon>
        <taxon>Agaricales</taxon>
        <taxon>Agaricineae</taxon>
        <taxon>Psathyrellaceae</taxon>
        <taxon>Coprinellus</taxon>
    </lineage>
</organism>
<feature type="compositionally biased region" description="Low complexity" evidence="1">
    <location>
        <begin position="468"/>
        <end position="483"/>
    </location>
</feature>
<evidence type="ECO:0000256" key="1">
    <source>
        <dbReference type="SAM" id="MobiDB-lite"/>
    </source>
</evidence>
<feature type="compositionally biased region" description="Basic and acidic residues" evidence="1">
    <location>
        <begin position="438"/>
        <end position="459"/>
    </location>
</feature>
<keyword evidence="2" id="KW-0812">Transmembrane</keyword>
<evidence type="ECO:0000313" key="3">
    <source>
        <dbReference type="EMBL" id="TEB25421.1"/>
    </source>
</evidence>
<feature type="region of interest" description="Disordered" evidence="1">
    <location>
        <begin position="438"/>
        <end position="491"/>
    </location>
</feature>
<evidence type="ECO:0000313" key="4">
    <source>
        <dbReference type="Proteomes" id="UP000298030"/>
    </source>
</evidence>
<keyword evidence="2" id="KW-0472">Membrane</keyword>
<comment type="caution">
    <text evidence="3">The sequence shown here is derived from an EMBL/GenBank/DDBJ whole genome shotgun (WGS) entry which is preliminary data.</text>
</comment>
<accession>A0A4Y7SUM0</accession>